<dbReference type="Proteomes" id="UP000002505">
    <property type="component" value="Plasmid pACHL01"/>
</dbReference>
<dbReference type="EMBL" id="CP001342">
    <property type="protein sequence ID" value="ACL41978.1"/>
    <property type="molecule type" value="Genomic_DNA"/>
</dbReference>
<reference evidence="2" key="1">
    <citation type="submission" date="2009-01" db="EMBL/GenBank/DDBJ databases">
        <title>Complete sequence of plasmid1 of Arthrobacter chlorophenolicus A6.</title>
        <authorList>
            <consortium name="US DOE Joint Genome Institute"/>
            <person name="Lucas S."/>
            <person name="Copeland A."/>
            <person name="Lapidus A."/>
            <person name="Glavina del Rio T."/>
            <person name="Tice H."/>
            <person name="Bruce D."/>
            <person name="Goodwin L."/>
            <person name="Pitluck S."/>
            <person name="Goltsman E."/>
            <person name="Clum A."/>
            <person name="Larimer F."/>
            <person name="Land M."/>
            <person name="Hauser L."/>
            <person name="Kyrpides N."/>
            <person name="Mikhailova N."/>
            <person name="Jansson J."/>
            <person name="Richardson P."/>
        </authorList>
    </citation>
    <scope>NUCLEOTIDE SEQUENCE [LARGE SCALE GENOMIC DNA]</scope>
    <source>
        <strain evidence="2">A6</strain>
        <plasmid evidence="2">pACHL01</plasmid>
    </source>
</reference>
<keyword evidence="1" id="KW-0472">Membrane</keyword>
<keyword evidence="2" id="KW-0614">Plasmid</keyword>
<keyword evidence="3" id="KW-1185">Reference proteome</keyword>
<dbReference type="AlphaFoldDB" id="B8HHT1"/>
<protein>
    <submittedName>
        <fullName evidence="2">Uncharacterized protein</fullName>
    </submittedName>
</protein>
<organism evidence="2 3">
    <name type="scientific">Pseudarthrobacter chlorophenolicus (strain ATCC 700700 / DSM 12829 / CIP 107037 / JCM 12360 / KCTC 9906 / NCIMB 13794 / A6)</name>
    <name type="common">Arthrobacter chlorophenolicus</name>
    <dbReference type="NCBI Taxonomy" id="452863"/>
    <lineage>
        <taxon>Bacteria</taxon>
        <taxon>Bacillati</taxon>
        <taxon>Actinomycetota</taxon>
        <taxon>Actinomycetes</taxon>
        <taxon>Micrococcales</taxon>
        <taxon>Micrococcaceae</taxon>
        <taxon>Pseudarthrobacter</taxon>
    </lineage>
</organism>
<dbReference type="RefSeq" id="WP_012622995.1">
    <property type="nucleotide sequence ID" value="NC_011879.1"/>
</dbReference>
<sequence length="55" mass="6008">MLFLTFSLPMAIVALVLGISGIRKRKGRIPAIITVALTVSAMIFLVWGFVTTQML</sequence>
<evidence type="ECO:0000313" key="2">
    <source>
        <dbReference type="EMBL" id="ACL41978.1"/>
    </source>
</evidence>
<evidence type="ECO:0000256" key="1">
    <source>
        <dbReference type="SAM" id="Phobius"/>
    </source>
</evidence>
<keyword evidence="1" id="KW-0812">Transmembrane</keyword>
<feature type="transmembrane region" description="Helical" evidence="1">
    <location>
        <begin position="6"/>
        <end position="22"/>
    </location>
</feature>
<dbReference type="KEGG" id="ach:Achl_4027"/>
<gene>
    <name evidence="2" type="ordered locus">Achl_4027</name>
</gene>
<name>B8HHT1_PSECP</name>
<proteinExistence type="predicted"/>
<keyword evidence="1" id="KW-1133">Transmembrane helix</keyword>
<evidence type="ECO:0000313" key="3">
    <source>
        <dbReference type="Proteomes" id="UP000002505"/>
    </source>
</evidence>
<accession>B8HHT1</accession>
<dbReference type="HOGENOM" id="CLU_3021806_0_0_11"/>
<geneLocation type="plasmid" evidence="2 3">
    <name>pACHL01</name>
</geneLocation>
<feature type="transmembrane region" description="Helical" evidence="1">
    <location>
        <begin position="29"/>
        <end position="50"/>
    </location>
</feature>